<dbReference type="NCBIfam" id="TIGR01489">
    <property type="entry name" value="DKMTPPase-SF"/>
    <property type="match status" value="1"/>
</dbReference>
<sequence length="336" mass="37679">MPSIIVSEPVATRQLLEQNGPTVLREFIKQDLRVPLSSISNDNGDKISAKRDIIIFSDFDGTIFMQDTGHILFDNHGCGPQRREELDEEIKNGVRSFRDVSEEMWGSLNVPFGDGFEIMKSVLEIDPDFREFHEFCIDRNIPFNVISAGLKPVLRAVLDEFLGKKASRHIDIIANDASITPDGSQWKPIWLHDTPLGHDKAASIQEYRTTASSESVDGSCPLVVFVGDGVSDLAAAREADVLFARQGLRLEEYCIENRIPYIPFATFADIQREIRKIIRDDQRDTKGQGKPVQYNPKANFWRKVNKSKEINESDIVNVTAPCVAYTAAPTSVSLLP</sequence>
<proteinExistence type="predicted"/>
<dbReference type="PANTHER" id="PTHR28181:SF2">
    <property type="entry name" value="PHOSPHORIC MONOESTER HYDROLASE"/>
    <property type="match status" value="1"/>
</dbReference>
<dbReference type="NCBIfam" id="TIGR01488">
    <property type="entry name" value="HAD-SF-IB"/>
    <property type="match status" value="1"/>
</dbReference>
<dbReference type="STRING" id="1051890.A0A3N4LXB0"/>
<accession>A0A3N4LXB0</accession>
<dbReference type="PANTHER" id="PTHR28181">
    <property type="entry name" value="UPF0655 PROTEIN YCR015C"/>
    <property type="match status" value="1"/>
</dbReference>
<reference evidence="2 3" key="1">
    <citation type="journal article" date="2018" name="Nat. Ecol. Evol.">
        <title>Pezizomycetes genomes reveal the molecular basis of ectomycorrhizal truffle lifestyle.</title>
        <authorList>
            <person name="Murat C."/>
            <person name="Payen T."/>
            <person name="Noel B."/>
            <person name="Kuo A."/>
            <person name="Morin E."/>
            <person name="Chen J."/>
            <person name="Kohler A."/>
            <person name="Krizsan K."/>
            <person name="Balestrini R."/>
            <person name="Da Silva C."/>
            <person name="Montanini B."/>
            <person name="Hainaut M."/>
            <person name="Levati E."/>
            <person name="Barry K.W."/>
            <person name="Belfiori B."/>
            <person name="Cichocki N."/>
            <person name="Clum A."/>
            <person name="Dockter R.B."/>
            <person name="Fauchery L."/>
            <person name="Guy J."/>
            <person name="Iotti M."/>
            <person name="Le Tacon F."/>
            <person name="Lindquist E.A."/>
            <person name="Lipzen A."/>
            <person name="Malagnac F."/>
            <person name="Mello A."/>
            <person name="Molinier V."/>
            <person name="Miyauchi S."/>
            <person name="Poulain J."/>
            <person name="Riccioni C."/>
            <person name="Rubini A."/>
            <person name="Sitrit Y."/>
            <person name="Splivallo R."/>
            <person name="Traeger S."/>
            <person name="Wang M."/>
            <person name="Zifcakova L."/>
            <person name="Wipf D."/>
            <person name="Zambonelli A."/>
            <person name="Paolocci F."/>
            <person name="Nowrousian M."/>
            <person name="Ottonello S."/>
            <person name="Baldrian P."/>
            <person name="Spatafora J.W."/>
            <person name="Henrissat B."/>
            <person name="Nagy L.G."/>
            <person name="Aury J.M."/>
            <person name="Wincker P."/>
            <person name="Grigoriev I.V."/>
            <person name="Bonfante P."/>
            <person name="Martin F.M."/>
        </authorList>
    </citation>
    <scope>NUCLEOTIDE SEQUENCE [LARGE SCALE GENOMIC DNA]</scope>
    <source>
        <strain evidence="2 3">ATCC MYA-4762</strain>
    </source>
</reference>
<dbReference type="AlphaFoldDB" id="A0A3N4LXB0"/>
<dbReference type="OrthoDB" id="2342176at2759"/>
<keyword evidence="3" id="KW-1185">Reference proteome</keyword>
<evidence type="ECO:0000256" key="1">
    <source>
        <dbReference type="ARBA" id="ARBA00022801"/>
    </source>
</evidence>
<gene>
    <name evidence="2" type="ORF">L211DRAFT_850439</name>
</gene>
<name>A0A3N4LXB0_9PEZI</name>
<dbReference type="InterPro" id="IPR050849">
    <property type="entry name" value="HAD-like_hydrolase_phosphatase"/>
</dbReference>
<dbReference type="SUPFAM" id="SSF56784">
    <property type="entry name" value="HAD-like"/>
    <property type="match status" value="1"/>
</dbReference>
<organism evidence="2 3">
    <name type="scientific">Terfezia boudieri ATCC MYA-4762</name>
    <dbReference type="NCBI Taxonomy" id="1051890"/>
    <lineage>
        <taxon>Eukaryota</taxon>
        <taxon>Fungi</taxon>
        <taxon>Dikarya</taxon>
        <taxon>Ascomycota</taxon>
        <taxon>Pezizomycotina</taxon>
        <taxon>Pezizomycetes</taxon>
        <taxon>Pezizales</taxon>
        <taxon>Pezizaceae</taxon>
        <taxon>Terfezia</taxon>
    </lineage>
</organism>
<dbReference type="Pfam" id="PF12710">
    <property type="entry name" value="HAD"/>
    <property type="match status" value="1"/>
</dbReference>
<dbReference type="InterPro" id="IPR023214">
    <property type="entry name" value="HAD_sf"/>
</dbReference>
<dbReference type="InterPro" id="IPR006384">
    <property type="entry name" value="HAD_hydro_PyrdxlP_Pase-like"/>
</dbReference>
<dbReference type="InParanoid" id="A0A3N4LXB0"/>
<protein>
    <submittedName>
        <fullName evidence="2">HAD-like protein</fullName>
    </submittedName>
</protein>
<dbReference type="GO" id="GO:0016791">
    <property type="term" value="F:phosphatase activity"/>
    <property type="evidence" value="ECO:0007669"/>
    <property type="project" value="InterPro"/>
</dbReference>
<dbReference type="Gene3D" id="3.40.50.1000">
    <property type="entry name" value="HAD superfamily/HAD-like"/>
    <property type="match status" value="1"/>
</dbReference>
<dbReference type="Gene3D" id="3.90.1470.20">
    <property type="match status" value="1"/>
</dbReference>
<dbReference type="EMBL" id="ML121550">
    <property type="protein sequence ID" value="RPB22685.1"/>
    <property type="molecule type" value="Genomic_DNA"/>
</dbReference>
<evidence type="ECO:0000313" key="3">
    <source>
        <dbReference type="Proteomes" id="UP000267821"/>
    </source>
</evidence>
<dbReference type="InterPro" id="IPR036412">
    <property type="entry name" value="HAD-like_sf"/>
</dbReference>
<evidence type="ECO:0000313" key="2">
    <source>
        <dbReference type="EMBL" id="RPB22685.1"/>
    </source>
</evidence>
<dbReference type="Proteomes" id="UP000267821">
    <property type="component" value="Unassembled WGS sequence"/>
</dbReference>
<keyword evidence="1" id="KW-0378">Hydrolase</keyword>